<dbReference type="Gene3D" id="1.10.238.10">
    <property type="entry name" value="EF-hand"/>
    <property type="match status" value="2"/>
</dbReference>
<dbReference type="Pfam" id="PF13499">
    <property type="entry name" value="EF-hand_7"/>
    <property type="match status" value="1"/>
</dbReference>
<protein>
    <recommendedName>
        <fullName evidence="4">EF-hand domain-containing protein</fullName>
    </recommendedName>
</protein>
<evidence type="ECO:0000313" key="6">
    <source>
        <dbReference type="Proteomes" id="UP000663828"/>
    </source>
</evidence>
<dbReference type="AlphaFoldDB" id="A0A814X5Q8"/>
<evidence type="ECO:0000313" key="5">
    <source>
        <dbReference type="EMBL" id="CAF1211508.1"/>
    </source>
</evidence>
<dbReference type="SUPFAM" id="SSF47473">
    <property type="entry name" value="EF-hand"/>
    <property type="match status" value="1"/>
</dbReference>
<reference evidence="5" key="1">
    <citation type="submission" date="2021-02" db="EMBL/GenBank/DDBJ databases">
        <authorList>
            <person name="Nowell W R."/>
        </authorList>
    </citation>
    <scope>NUCLEOTIDE SEQUENCE</scope>
</reference>
<dbReference type="PROSITE" id="PS50222">
    <property type="entry name" value="EF_HAND_2"/>
    <property type="match status" value="2"/>
</dbReference>
<evidence type="ECO:0000256" key="1">
    <source>
        <dbReference type="ARBA" id="ARBA00022723"/>
    </source>
</evidence>
<dbReference type="InterPro" id="IPR003299">
    <property type="entry name" value="Calflagin-bd"/>
</dbReference>
<evidence type="ECO:0000259" key="4">
    <source>
        <dbReference type="PROSITE" id="PS50222"/>
    </source>
</evidence>
<feature type="domain" description="EF-hand" evidence="4">
    <location>
        <begin position="5"/>
        <end position="39"/>
    </location>
</feature>
<evidence type="ECO:0000256" key="2">
    <source>
        <dbReference type="ARBA" id="ARBA00022737"/>
    </source>
</evidence>
<dbReference type="GO" id="GO:0005509">
    <property type="term" value="F:calcium ion binding"/>
    <property type="evidence" value="ECO:0007669"/>
    <property type="project" value="InterPro"/>
</dbReference>
<dbReference type="InterPro" id="IPR002048">
    <property type="entry name" value="EF_hand_dom"/>
</dbReference>
<dbReference type="Proteomes" id="UP000663828">
    <property type="component" value="Unassembled WGS sequence"/>
</dbReference>
<keyword evidence="1" id="KW-0479">Metal-binding</keyword>
<dbReference type="PROSITE" id="PS00018">
    <property type="entry name" value="EF_HAND_1"/>
    <property type="match status" value="1"/>
</dbReference>
<dbReference type="EMBL" id="CAJNOR010001863">
    <property type="protein sequence ID" value="CAF1211508.1"/>
    <property type="molecule type" value="Genomic_DNA"/>
</dbReference>
<name>A0A814X5Q8_ADIRI</name>
<gene>
    <name evidence="5" type="ORF">XAT740_LOCUS24217</name>
</gene>
<dbReference type="CDD" id="cd00051">
    <property type="entry name" value="EFh"/>
    <property type="match status" value="2"/>
</dbReference>
<sequence length="163" mass="19037">MSGQMSKEEVKKLFQEFDNGNGHLSLAEIDRAITHRYPQLGTNKKAIMRAYKEADTSGNGFVELREFRKIIELLHHYDELSKLFEELDTNDDHRISFHEFKKGFSLLGEDDTDEQFLRKEFNSIDTNRGGYILFDEKSSTTLQLNYWKLKSLDGLLPSFGYTR</sequence>
<organism evidence="5 6">
    <name type="scientific">Adineta ricciae</name>
    <name type="common">Rotifer</name>
    <dbReference type="NCBI Taxonomy" id="249248"/>
    <lineage>
        <taxon>Eukaryota</taxon>
        <taxon>Metazoa</taxon>
        <taxon>Spiralia</taxon>
        <taxon>Gnathifera</taxon>
        <taxon>Rotifera</taxon>
        <taxon>Eurotatoria</taxon>
        <taxon>Bdelloidea</taxon>
        <taxon>Adinetida</taxon>
        <taxon>Adinetidae</taxon>
        <taxon>Adineta</taxon>
    </lineage>
</organism>
<dbReference type="SMART" id="SM00054">
    <property type="entry name" value="EFh"/>
    <property type="match status" value="3"/>
</dbReference>
<dbReference type="PANTHER" id="PTHR34524">
    <property type="entry name" value="CALCYPHOSIN"/>
    <property type="match status" value="1"/>
</dbReference>
<keyword evidence="6" id="KW-1185">Reference proteome</keyword>
<evidence type="ECO:0000256" key="3">
    <source>
        <dbReference type="ARBA" id="ARBA00022837"/>
    </source>
</evidence>
<dbReference type="PRINTS" id="PR01362">
    <property type="entry name" value="CALFLAGIN"/>
</dbReference>
<comment type="caution">
    <text evidence="5">The sequence shown here is derived from an EMBL/GenBank/DDBJ whole genome shotgun (WGS) entry which is preliminary data.</text>
</comment>
<dbReference type="InterPro" id="IPR011992">
    <property type="entry name" value="EF-hand-dom_pair"/>
</dbReference>
<dbReference type="InterPro" id="IPR018247">
    <property type="entry name" value="EF_Hand_1_Ca_BS"/>
</dbReference>
<dbReference type="InterPro" id="IPR051581">
    <property type="entry name" value="Ca-bind"/>
</dbReference>
<feature type="domain" description="EF-hand" evidence="4">
    <location>
        <begin position="75"/>
        <end position="110"/>
    </location>
</feature>
<keyword evidence="3" id="KW-0106">Calcium</keyword>
<dbReference type="PANTHER" id="PTHR34524:SF6">
    <property type="entry name" value="CALCYPHOSINE LIKE"/>
    <property type="match status" value="1"/>
</dbReference>
<keyword evidence="2" id="KW-0677">Repeat</keyword>
<accession>A0A814X5Q8</accession>
<proteinExistence type="predicted"/>